<dbReference type="EMBL" id="JAMXLR010000076">
    <property type="protein sequence ID" value="MCO6046538.1"/>
    <property type="molecule type" value="Genomic_DNA"/>
</dbReference>
<dbReference type="InterPro" id="IPR036439">
    <property type="entry name" value="Dockerin_dom_sf"/>
</dbReference>
<reference evidence="1" key="1">
    <citation type="submission" date="2022-06" db="EMBL/GenBank/DDBJ databases">
        <title>Aeoliella straminimaris, a novel planctomycete from sediments.</title>
        <authorList>
            <person name="Vitorino I.R."/>
            <person name="Lage O.M."/>
        </authorList>
    </citation>
    <scope>NUCLEOTIDE SEQUENCE</scope>
    <source>
        <strain evidence="1">ICT_H6.2</strain>
    </source>
</reference>
<dbReference type="RefSeq" id="WP_252854653.1">
    <property type="nucleotide sequence ID" value="NZ_JAMXLR010000076.1"/>
</dbReference>
<accession>A0A9X2FE70</accession>
<evidence type="ECO:0000313" key="1">
    <source>
        <dbReference type="EMBL" id="MCO6046538.1"/>
    </source>
</evidence>
<comment type="caution">
    <text evidence="1">The sequence shown here is derived from an EMBL/GenBank/DDBJ whole genome shotgun (WGS) entry which is preliminary data.</text>
</comment>
<dbReference type="PROSITE" id="PS00018">
    <property type="entry name" value="EF_HAND_1"/>
    <property type="match status" value="1"/>
</dbReference>
<evidence type="ECO:0000313" key="2">
    <source>
        <dbReference type="Proteomes" id="UP001155241"/>
    </source>
</evidence>
<gene>
    <name evidence="1" type="ORF">NG895_21785</name>
</gene>
<organism evidence="1 2">
    <name type="scientific">Aeoliella straminimaris</name>
    <dbReference type="NCBI Taxonomy" id="2954799"/>
    <lineage>
        <taxon>Bacteria</taxon>
        <taxon>Pseudomonadati</taxon>
        <taxon>Planctomycetota</taxon>
        <taxon>Planctomycetia</taxon>
        <taxon>Pirellulales</taxon>
        <taxon>Lacipirellulaceae</taxon>
        <taxon>Aeoliella</taxon>
    </lineage>
</organism>
<dbReference type="Proteomes" id="UP001155241">
    <property type="component" value="Unassembled WGS sequence"/>
</dbReference>
<name>A0A9X2FE70_9BACT</name>
<dbReference type="SUPFAM" id="SSF63446">
    <property type="entry name" value="Type I dockerin domain"/>
    <property type="match status" value="1"/>
</dbReference>
<protein>
    <submittedName>
        <fullName evidence="1">BNR-4 repeat-containing protein</fullName>
    </submittedName>
</protein>
<dbReference type="AlphaFoldDB" id="A0A9X2FE70"/>
<proteinExistence type="predicted"/>
<keyword evidence="2" id="KW-1185">Reference proteome</keyword>
<dbReference type="InterPro" id="IPR018247">
    <property type="entry name" value="EF_Hand_1_Ca_BS"/>
</dbReference>
<dbReference type="Gene3D" id="1.10.1330.10">
    <property type="entry name" value="Dockerin domain"/>
    <property type="match status" value="1"/>
</dbReference>
<sequence length="1045" mass="111690">MSIMIRSDNSPFDSINRDFIGHSNLLRLRPGWLIWAWTATLLWASPALAVDDVAGDLFTLTNTGSAPNGAWSWFEDERAIVDNSNPDNPLLLVSSVSAGAFPENGDIDLLWRNLTTGAQGEYELHNQLQQDDHDSAGLYLRPDGRYLAMYAEHGSDAFTRWRISTNPHDPTSWGPEQTLNNGAGTTYNNIYYLPADNGGAGRTYNFTRTANYDPNVQVSDDDGTTWANAGKLLTEGGGGDRPYVRYASDGKKIHFIATDRHPRNFQNSVYHGYIQDGVLYNTDGTTIDDNLFDSNGVQPSALTPVFENSSQLGGLTMNRAWTINLEIDNTGNPVGVLTARVNDSNQDHRFLYARYDGQHWHVNEMAQAGAYLYAAEDDYTGLASIDPNNPNVVYMSSDIDPRDDSATSKYELYKGVTTDFGASWTWSPITENSTIDNIRPVVPEWNGQNTAITWLRGNYNSYTNWDTEVVGLTFAASDPKSLLWQGGGTSPNTWDVGVSSNWDSGGTSDLYHDGDEVAFDDSASTYAVHLAGPVAPMGVAFNNTVEEYTLTGAGIAGPGNLRVLGGGRVVLANGANPYTGTTSVIRGTLALSGDAQLAGTSQIAIAADGVLDVSDASNGQYAANGQTIRLEGQLLGNLTASNSNIQGSGQVVGDLTASSGSTIQVGSEGIVVEQQFRYVDASTGVMGNTTLSDGTTFNPPGNPNWLRRTGYANGGDIFQGDSGDPNTAPELRTTLSGLEPGRSYTVYVNYWDPTGSTWRILAGAESGDLTLFGSPLDNVAGATDGIAPATLNYESPPLTAEGNRLMWGAPLGELVADAEGQIHVFVDDTGTNDGDDRTWYDGLSISSGSEYTGQATMTIDGNYTQTSNAILSLDVAGAEVHDRLLVTGNASLAGTLQVELSAGAPAPQSGDVYDLLAFNSVEGAFDAFELPPLSAGLRWDVSNLSVDGSLAVRQRLEGDFNGDGFVDLTDFTVWRNRLGATEDLVTLSGNGTGDNIVDVADYLLWKTNFGAMSPGASASHKVTPVPEPATLQLLGMTLLALLKRY</sequence>
<dbReference type="GO" id="GO:0000272">
    <property type="term" value="P:polysaccharide catabolic process"/>
    <property type="evidence" value="ECO:0007669"/>
    <property type="project" value="InterPro"/>
</dbReference>